<dbReference type="PANTHER" id="PTHR11820">
    <property type="entry name" value="ACYLPYRUVASE"/>
    <property type="match status" value="1"/>
</dbReference>
<dbReference type="Pfam" id="PF01557">
    <property type="entry name" value="FAA_hydrolase"/>
    <property type="match status" value="1"/>
</dbReference>
<name>A0ABQ7K205_9FUNG</name>
<dbReference type="InterPro" id="IPR036663">
    <property type="entry name" value="Fumarylacetoacetase_C_sf"/>
</dbReference>
<dbReference type="Gene3D" id="3.90.850.10">
    <property type="entry name" value="Fumarylacetoacetase-like, C-terminal domain"/>
    <property type="match status" value="1"/>
</dbReference>
<accession>A0ABQ7K205</accession>
<feature type="domain" description="Fumarylacetoacetase-like C-terminal" evidence="5">
    <location>
        <begin position="271"/>
        <end position="469"/>
    </location>
</feature>
<evidence type="ECO:0000256" key="1">
    <source>
        <dbReference type="ARBA" id="ARBA00010211"/>
    </source>
</evidence>
<feature type="signal peptide" evidence="4">
    <location>
        <begin position="1"/>
        <end position="24"/>
    </location>
</feature>
<evidence type="ECO:0000256" key="4">
    <source>
        <dbReference type="SAM" id="SignalP"/>
    </source>
</evidence>
<comment type="similarity">
    <text evidence="1">Belongs to the FAH family.</text>
</comment>
<gene>
    <name evidence="6" type="ORF">BGZ96_006910</name>
</gene>
<feature type="chain" id="PRO_5046300073" description="Fumarylacetoacetase-like C-terminal domain-containing protein" evidence="4">
    <location>
        <begin position="25"/>
        <end position="481"/>
    </location>
</feature>
<protein>
    <recommendedName>
        <fullName evidence="5">Fumarylacetoacetase-like C-terminal domain-containing protein</fullName>
    </recommendedName>
</protein>
<comment type="caution">
    <text evidence="6">The sequence shown here is derived from an EMBL/GenBank/DDBJ whole genome shotgun (WGS) entry which is preliminary data.</text>
</comment>
<evidence type="ECO:0000313" key="6">
    <source>
        <dbReference type="EMBL" id="KAG0289578.1"/>
    </source>
</evidence>
<evidence type="ECO:0000313" key="7">
    <source>
        <dbReference type="Proteomes" id="UP001194696"/>
    </source>
</evidence>
<evidence type="ECO:0000256" key="3">
    <source>
        <dbReference type="SAM" id="MobiDB-lite"/>
    </source>
</evidence>
<evidence type="ECO:0000259" key="5">
    <source>
        <dbReference type="Pfam" id="PF01557"/>
    </source>
</evidence>
<sequence>MKQSQLKMVLAAMIIALIATMAVAAPAEKPHTTTTSVAKHHSTSKPHHTKSAHHTTTTPHHAKPKKTTTKAHKLKKPTTKAHKPKKTTTKAHKATATTTSTVPPTTSATSKPTTSPKPKPGKYGQTGTIVDQNDFCIFLPPTVGGDIAANEDRAIAFCTKANMPGAPGAKVLPKGFIKSAHFTRNSAAGWVQITGRINRSKYSLSPKDGGGQYDARAPVGASFTGYNAFVQLTEPDSEIYCIRACTTKADCPVNKSTHGCVGVLGGDYSRKIIAIGRNFSEHAKELGNAVPKSPFFFLKPPSSFISNGQAIEVPVGCEVHHEVELGVVIGKGGRDISAKDAHHHIAGYTLALDMTARNLQEQAKKSGLPWSAAKGYDTFTPVGEFIEKEAIQDTNDVDLSLKIDGVTKQNGNTRDMIFKVPTLIEYVSTIMKLQEGDVILTGTPAGVGRVLPGENVTCELASKGKIISQLRFPVVNRPNKA</sequence>
<dbReference type="PANTHER" id="PTHR11820:SF7">
    <property type="entry name" value="ACYLPYRUVASE FAHD1, MITOCHONDRIAL"/>
    <property type="match status" value="1"/>
</dbReference>
<dbReference type="Proteomes" id="UP001194696">
    <property type="component" value="Unassembled WGS sequence"/>
</dbReference>
<dbReference type="EMBL" id="JAAAIM010000340">
    <property type="protein sequence ID" value="KAG0289578.1"/>
    <property type="molecule type" value="Genomic_DNA"/>
</dbReference>
<organism evidence="6 7">
    <name type="scientific">Linnemannia gamsii</name>
    <dbReference type="NCBI Taxonomy" id="64522"/>
    <lineage>
        <taxon>Eukaryota</taxon>
        <taxon>Fungi</taxon>
        <taxon>Fungi incertae sedis</taxon>
        <taxon>Mucoromycota</taxon>
        <taxon>Mortierellomycotina</taxon>
        <taxon>Mortierellomycetes</taxon>
        <taxon>Mortierellales</taxon>
        <taxon>Mortierellaceae</taxon>
        <taxon>Linnemannia</taxon>
    </lineage>
</organism>
<keyword evidence="2" id="KW-0479">Metal-binding</keyword>
<dbReference type="SUPFAM" id="SSF56529">
    <property type="entry name" value="FAH"/>
    <property type="match status" value="1"/>
</dbReference>
<feature type="compositionally biased region" description="Basic residues" evidence="3">
    <location>
        <begin position="60"/>
        <end position="93"/>
    </location>
</feature>
<feature type="compositionally biased region" description="Basic residues" evidence="3">
    <location>
        <begin position="38"/>
        <end position="53"/>
    </location>
</feature>
<evidence type="ECO:0000256" key="2">
    <source>
        <dbReference type="ARBA" id="ARBA00022723"/>
    </source>
</evidence>
<feature type="region of interest" description="Disordered" evidence="3">
    <location>
        <begin position="30"/>
        <end position="126"/>
    </location>
</feature>
<keyword evidence="7" id="KW-1185">Reference proteome</keyword>
<proteinExistence type="inferred from homology"/>
<feature type="compositionally biased region" description="Low complexity" evidence="3">
    <location>
        <begin position="94"/>
        <end position="116"/>
    </location>
</feature>
<dbReference type="InterPro" id="IPR011234">
    <property type="entry name" value="Fumarylacetoacetase-like_C"/>
</dbReference>
<reference evidence="6 7" key="1">
    <citation type="journal article" date="2020" name="Fungal Divers.">
        <title>Resolving the Mortierellaceae phylogeny through synthesis of multi-gene phylogenetics and phylogenomics.</title>
        <authorList>
            <person name="Vandepol N."/>
            <person name="Liber J."/>
            <person name="Desiro A."/>
            <person name="Na H."/>
            <person name="Kennedy M."/>
            <person name="Barry K."/>
            <person name="Grigoriev I.V."/>
            <person name="Miller A.N."/>
            <person name="O'Donnell K."/>
            <person name="Stajich J.E."/>
            <person name="Bonito G."/>
        </authorList>
    </citation>
    <scope>NUCLEOTIDE SEQUENCE [LARGE SCALE GENOMIC DNA]</scope>
    <source>
        <strain evidence="6 7">AD045</strain>
    </source>
</reference>
<keyword evidence="4" id="KW-0732">Signal</keyword>